<feature type="chain" id="PRO_5032561176" evidence="2">
    <location>
        <begin position="29"/>
        <end position="130"/>
    </location>
</feature>
<gene>
    <name evidence="3" type="ORF">DLJ53_25950</name>
</gene>
<dbReference type="EMBL" id="QHHQ01000007">
    <property type="protein sequence ID" value="RAH98164.1"/>
    <property type="molecule type" value="Genomic_DNA"/>
</dbReference>
<evidence type="ECO:0000313" key="4">
    <source>
        <dbReference type="Proteomes" id="UP000249590"/>
    </source>
</evidence>
<name>A0A8B2NJT6_9HYPH</name>
<dbReference type="Proteomes" id="UP000249590">
    <property type="component" value="Unassembled WGS sequence"/>
</dbReference>
<protein>
    <submittedName>
        <fullName evidence="3">Uncharacterized protein</fullName>
    </submittedName>
</protein>
<keyword evidence="4" id="KW-1185">Reference proteome</keyword>
<sequence length="130" mass="14472">MEDLTMTIIRTALTAAVLAVLPIAAASAAPGPSQARTATIEGGVTAVHYNKHGNKHGGHHGKSHHRGKGGHHGYYKRPPHRYAPAYYPRHRAYGSTTRYVSRNGCRVRVVERTRYGKRVRVVNRCGYPYW</sequence>
<accession>A0A8B2NJT6</accession>
<evidence type="ECO:0000313" key="3">
    <source>
        <dbReference type="EMBL" id="RAH98164.1"/>
    </source>
</evidence>
<comment type="caution">
    <text evidence="3">The sequence shown here is derived from an EMBL/GenBank/DDBJ whole genome shotgun (WGS) entry which is preliminary data.</text>
</comment>
<reference evidence="3 4" key="1">
    <citation type="submission" date="2018-05" db="EMBL/GenBank/DDBJ databases">
        <title>Acuticoccus sediminis sp. nov., isolated from deep-sea sediment of Indian Ocean.</title>
        <authorList>
            <person name="Liu X."/>
            <person name="Lai Q."/>
            <person name="Du Y."/>
            <person name="Sun F."/>
            <person name="Zhang X."/>
            <person name="Wang S."/>
            <person name="Shao Z."/>
        </authorList>
    </citation>
    <scope>NUCLEOTIDE SEQUENCE [LARGE SCALE GENOMIC DNA]</scope>
    <source>
        <strain evidence="3 4">PTG4-2</strain>
    </source>
</reference>
<evidence type="ECO:0000256" key="2">
    <source>
        <dbReference type="SAM" id="SignalP"/>
    </source>
</evidence>
<organism evidence="3 4">
    <name type="scientific">Acuticoccus sediminis</name>
    <dbReference type="NCBI Taxonomy" id="2184697"/>
    <lineage>
        <taxon>Bacteria</taxon>
        <taxon>Pseudomonadati</taxon>
        <taxon>Pseudomonadota</taxon>
        <taxon>Alphaproteobacteria</taxon>
        <taxon>Hyphomicrobiales</taxon>
        <taxon>Amorphaceae</taxon>
        <taxon>Acuticoccus</taxon>
    </lineage>
</organism>
<evidence type="ECO:0000256" key="1">
    <source>
        <dbReference type="SAM" id="MobiDB-lite"/>
    </source>
</evidence>
<dbReference type="AlphaFoldDB" id="A0A8B2NJT6"/>
<keyword evidence="2" id="KW-0732">Signal</keyword>
<feature type="signal peptide" evidence="2">
    <location>
        <begin position="1"/>
        <end position="28"/>
    </location>
</feature>
<proteinExistence type="predicted"/>
<feature type="region of interest" description="Disordered" evidence="1">
    <location>
        <begin position="50"/>
        <end position="75"/>
    </location>
</feature>